<evidence type="ECO:0000256" key="3">
    <source>
        <dbReference type="ARBA" id="ARBA00021897"/>
    </source>
</evidence>
<dbReference type="GO" id="GO:0006935">
    <property type="term" value="P:chemotaxis"/>
    <property type="evidence" value="ECO:0007669"/>
    <property type="project" value="UniProtKB-KW"/>
</dbReference>
<dbReference type="PANTHER" id="PTHR43484:SF1">
    <property type="entry name" value="FLAGELLAR MOTOR SWITCH PROTEIN FLIN"/>
    <property type="match status" value="1"/>
</dbReference>
<dbReference type="PATRIC" id="fig|237368.3.peg.52"/>
<name>A0A0B0EMC8_9BACT</name>
<comment type="similarity">
    <text evidence="2">Belongs to the FliN/MopA/SpaO family.</text>
</comment>
<comment type="subcellular location">
    <subcellularLocation>
        <location evidence="1">Cell membrane</location>
        <topology evidence="1">Peripheral membrane protein</topology>
        <orientation evidence="1">Cytoplasmic side</orientation>
    </subcellularLocation>
</comment>
<gene>
    <name evidence="10" type="primary">fliN</name>
    <name evidence="10" type="ORF">SCABRO_00050</name>
</gene>
<dbReference type="Proteomes" id="UP000030652">
    <property type="component" value="Unassembled WGS sequence"/>
</dbReference>
<dbReference type="InterPro" id="IPR001172">
    <property type="entry name" value="FliN_T3SS_HrcQb"/>
</dbReference>
<dbReference type="eggNOG" id="COG1886">
    <property type="taxonomic scope" value="Bacteria"/>
</dbReference>
<evidence type="ECO:0000259" key="9">
    <source>
        <dbReference type="Pfam" id="PF01052"/>
    </source>
</evidence>
<dbReference type="InterPro" id="IPR001543">
    <property type="entry name" value="FliN-like_C"/>
</dbReference>
<keyword evidence="10" id="KW-0969">Cilium</keyword>
<evidence type="ECO:0000256" key="5">
    <source>
        <dbReference type="ARBA" id="ARBA00022500"/>
    </source>
</evidence>
<dbReference type="SUPFAM" id="SSF101801">
    <property type="entry name" value="Surface presentation of antigens (SPOA)"/>
    <property type="match status" value="1"/>
</dbReference>
<dbReference type="InterPro" id="IPR036429">
    <property type="entry name" value="SpoA-like_sf"/>
</dbReference>
<dbReference type="InterPro" id="IPR051469">
    <property type="entry name" value="FliN/MopA/SpaO"/>
</dbReference>
<dbReference type="Gene3D" id="2.30.330.10">
    <property type="entry name" value="SpoA-like"/>
    <property type="match status" value="1"/>
</dbReference>
<evidence type="ECO:0000313" key="11">
    <source>
        <dbReference type="Proteomes" id="UP000030652"/>
    </source>
</evidence>
<dbReference type="GO" id="GO:0003774">
    <property type="term" value="F:cytoskeletal motor activity"/>
    <property type="evidence" value="ECO:0007669"/>
    <property type="project" value="InterPro"/>
</dbReference>
<dbReference type="Pfam" id="PF01052">
    <property type="entry name" value="FliMN_C"/>
    <property type="match status" value="1"/>
</dbReference>
<dbReference type="NCBIfam" id="TIGR02480">
    <property type="entry name" value="fliN"/>
    <property type="match status" value="1"/>
</dbReference>
<keyword evidence="7" id="KW-0472">Membrane</keyword>
<dbReference type="InterPro" id="IPR012826">
    <property type="entry name" value="FliN"/>
</dbReference>
<organism evidence="10 11">
    <name type="scientific">Candidatus Scalindua brodae</name>
    <dbReference type="NCBI Taxonomy" id="237368"/>
    <lineage>
        <taxon>Bacteria</taxon>
        <taxon>Pseudomonadati</taxon>
        <taxon>Planctomycetota</taxon>
        <taxon>Candidatus Brocadiia</taxon>
        <taxon>Candidatus Brocadiales</taxon>
        <taxon>Candidatus Scalinduaceae</taxon>
        <taxon>Candidatus Scalindua</taxon>
    </lineage>
</organism>
<evidence type="ECO:0000256" key="2">
    <source>
        <dbReference type="ARBA" id="ARBA00009226"/>
    </source>
</evidence>
<keyword evidence="5" id="KW-0145">Chemotaxis</keyword>
<dbReference type="PANTHER" id="PTHR43484">
    <property type="match status" value="1"/>
</dbReference>
<evidence type="ECO:0000313" key="10">
    <source>
        <dbReference type="EMBL" id="KHE94212.1"/>
    </source>
</evidence>
<dbReference type="GO" id="GO:0071973">
    <property type="term" value="P:bacterial-type flagellum-dependent cell motility"/>
    <property type="evidence" value="ECO:0007669"/>
    <property type="project" value="InterPro"/>
</dbReference>
<sequence length="119" mass="13151">MEDKTITDQNEPAQFTDDTESIKSVKFSPLEPVKYKPEEGNTKNMDMLMDVHIPVLVELGKTEMLMRDVMALTPGSIIELDSLAGEPVKISVRGKIIAFGEVVVVDENFGVKITRIASV</sequence>
<dbReference type="GO" id="GO:0009425">
    <property type="term" value="C:bacterial-type flagellum basal body"/>
    <property type="evidence" value="ECO:0007669"/>
    <property type="project" value="InterPro"/>
</dbReference>
<accession>A0A0B0EMC8</accession>
<keyword evidence="6" id="KW-0283">Flagellar rotation</keyword>
<proteinExistence type="inferred from homology"/>
<reference evidence="10 11" key="1">
    <citation type="submission" date="2014-10" db="EMBL/GenBank/DDBJ databases">
        <title>Draft genome of anammox bacterium scalindua brodae, obtained using differential coverage binning of sequence data from two enrichment reactors.</title>
        <authorList>
            <person name="Speth D.R."/>
            <person name="Russ L."/>
            <person name="Kartal B."/>
            <person name="Op den Camp H.J."/>
            <person name="Dutilh B.E."/>
            <person name="Jetten M.S."/>
        </authorList>
    </citation>
    <scope>NUCLEOTIDE SEQUENCE [LARGE SCALE GENOMIC DNA]</scope>
    <source>
        <strain evidence="10">RU1</strain>
    </source>
</reference>
<evidence type="ECO:0000256" key="4">
    <source>
        <dbReference type="ARBA" id="ARBA00022475"/>
    </source>
</evidence>
<dbReference type="PRINTS" id="PR00956">
    <property type="entry name" value="FLGMOTORFLIN"/>
</dbReference>
<evidence type="ECO:0000256" key="6">
    <source>
        <dbReference type="ARBA" id="ARBA00022779"/>
    </source>
</evidence>
<evidence type="ECO:0000256" key="7">
    <source>
        <dbReference type="ARBA" id="ARBA00023136"/>
    </source>
</evidence>
<dbReference type="AlphaFoldDB" id="A0A0B0EMC8"/>
<evidence type="ECO:0000256" key="1">
    <source>
        <dbReference type="ARBA" id="ARBA00004413"/>
    </source>
</evidence>
<dbReference type="GO" id="GO:0005886">
    <property type="term" value="C:plasma membrane"/>
    <property type="evidence" value="ECO:0007669"/>
    <property type="project" value="UniProtKB-SubCell"/>
</dbReference>
<keyword evidence="10" id="KW-0966">Cell projection</keyword>
<keyword evidence="4" id="KW-1003">Cell membrane</keyword>
<comment type="caution">
    <text evidence="10">The sequence shown here is derived from an EMBL/GenBank/DDBJ whole genome shotgun (WGS) entry which is preliminary data.</text>
</comment>
<evidence type="ECO:0000256" key="8">
    <source>
        <dbReference type="SAM" id="MobiDB-lite"/>
    </source>
</evidence>
<feature type="domain" description="Flagellar motor switch protein FliN-like C-terminal" evidence="9">
    <location>
        <begin position="47"/>
        <end position="117"/>
    </location>
</feature>
<dbReference type="EMBL" id="JRYO01000005">
    <property type="protein sequence ID" value="KHE94212.1"/>
    <property type="molecule type" value="Genomic_DNA"/>
</dbReference>
<protein>
    <recommendedName>
        <fullName evidence="3">Flagellar motor switch protein FliN</fullName>
    </recommendedName>
</protein>
<feature type="region of interest" description="Disordered" evidence="8">
    <location>
        <begin position="1"/>
        <end position="21"/>
    </location>
</feature>
<keyword evidence="10" id="KW-0282">Flagellum</keyword>